<evidence type="ECO:0000256" key="7">
    <source>
        <dbReference type="SAM" id="Phobius"/>
    </source>
</evidence>
<feature type="domain" description="Major facilitator superfamily (MFS) profile" evidence="8">
    <location>
        <begin position="43"/>
        <end position="455"/>
    </location>
</feature>
<feature type="transmembrane region" description="Helical" evidence="7">
    <location>
        <begin position="171"/>
        <end position="190"/>
    </location>
</feature>
<evidence type="ECO:0000256" key="5">
    <source>
        <dbReference type="ARBA" id="ARBA00023136"/>
    </source>
</evidence>
<protein>
    <recommendedName>
        <fullName evidence="8">Major facilitator superfamily (MFS) profile domain-containing protein</fullName>
    </recommendedName>
</protein>
<reference evidence="9 10" key="1">
    <citation type="submission" date="2013-03" db="EMBL/GenBank/DDBJ databases">
        <title>The Genome Sequence of Exophiala aquamarina CBS 119918.</title>
        <authorList>
            <consortium name="The Broad Institute Genomics Platform"/>
            <person name="Cuomo C."/>
            <person name="de Hoog S."/>
            <person name="Gorbushina A."/>
            <person name="Walker B."/>
            <person name="Young S.K."/>
            <person name="Zeng Q."/>
            <person name="Gargeya S."/>
            <person name="Fitzgerald M."/>
            <person name="Haas B."/>
            <person name="Abouelleil A."/>
            <person name="Allen A.W."/>
            <person name="Alvarado L."/>
            <person name="Arachchi H.M."/>
            <person name="Berlin A.M."/>
            <person name="Chapman S.B."/>
            <person name="Gainer-Dewar J."/>
            <person name="Goldberg J."/>
            <person name="Griggs A."/>
            <person name="Gujja S."/>
            <person name="Hansen M."/>
            <person name="Howarth C."/>
            <person name="Imamovic A."/>
            <person name="Ireland A."/>
            <person name="Larimer J."/>
            <person name="McCowan C."/>
            <person name="Murphy C."/>
            <person name="Pearson M."/>
            <person name="Poon T.W."/>
            <person name="Priest M."/>
            <person name="Roberts A."/>
            <person name="Saif S."/>
            <person name="Shea T."/>
            <person name="Sisk P."/>
            <person name="Sykes S."/>
            <person name="Wortman J."/>
            <person name="Nusbaum C."/>
            <person name="Birren B."/>
        </authorList>
    </citation>
    <scope>NUCLEOTIDE SEQUENCE [LARGE SCALE GENOMIC DNA]</scope>
    <source>
        <strain evidence="9 10">CBS 119918</strain>
    </source>
</reference>
<feature type="transmembrane region" description="Helical" evidence="7">
    <location>
        <begin position="140"/>
        <end position="159"/>
    </location>
</feature>
<organism evidence="9 10">
    <name type="scientific">Exophiala aquamarina CBS 119918</name>
    <dbReference type="NCBI Taxonomy" id="1182545"/>
    <lineage>
        <taxon>Eukaryota</taxon>
        <taxon>Fungi</taxon>
        <taxon>Dikarya</taxon>
        <taxon>Ascomycota</taxon>
        <taxon>Pezizomycotina</taxon>
        <taxon>Eurotiomycetes</taxon>
        <taxon>Chaetothyriomycetidae</taxon>
        <taxon>Chaetothyriales</taxon>
        <taxon>Herpotrichiellaceae</taxon>
        <taxon>Exophiala</taxon>
    </lineage>
</organism>
<evidence type="ECO:0000313" key="9">
    <source>
        <dbReference type="EMBL" id="KEF63788.1"/>
    </source>
</evidence>
<evidence type="ECO:0000256" key="3">
    <source>
        <dbReference type="ARBA" id="ARBA00022692"/>
    </source>
</evidence>
<dbReference type="PROSITE" id="PS50850">
    <property type="entry name" value="MFS"/>
    <property type="match status" value="1"/>
</dbReference>
<dbReference type="InterPro" id="IPR020846">
    <property type="entry name" value="MFS_dom"/>
</dbReference>
<dbReference type="PANTHER" id="PTHR43791">
    <property type="entry name" value="PERMEASE-RELATED"/>
    <property type="match status" value="1"/>
</dbReference>
<dbReference type="AlphaFoldDB" id="A0A072PWR2"/>
<comment type="caution">
    <text evidence="9">The sequence shown here is derived from an EMBL/GenBank/DDBJ whole genome shotgun (WGS) entry which is preliminary data.</text>
</comment>
<evidence type="ECO:0000256" key="6">
    <source>
        <dbReference type="ARBA" id="ARBA00037968"/>
    </source>
</evidence>
<keyword evidence="5 7" id="KW-0472">Membrane</keyword>
<keyword evidence="4 7" id="KW-1133">Transmembrane helix</keyword>
<dbReference type="PANTHER" id="PTHR43791:SF97">
    <property type="entry name" value="ALLANTOATE TRANSPORTER, PUTATIVE (AFU_ORTHOLOGUE AFUA_1G14700)-RELATED"/>
    <property type="match status" value="1"/>
</dbReference>
<keyword evidence="3 7" id="KW-0812">Transmembrane</keyword>
<gene>
    <name evidence="9" type="ORF">A1O9_01766</name>
</gene>
<keyword evidence="2" id="KW-0813">Transport</keyword>
<feature type="transmembrane region" description="Helical" evidence="7">
    <location>
        <begin position="395"/>
        <end position="416"/>
    </location>
</feature>
<feature type="transmembrane region" description="Helical" evidence="7">
    <location>
        <begin position="76"/>
        <end position="94"/>
    </location>
</feature>
<keyword evidence="10" id="KW-1185">Reference proteome</keyword>
<dbReference type="VEuPathDB" id="FungiDB:A1O9_01766"/>
<feature type="transmembrane region" description="Helical" evidence="7">
    <location>
        <begin position="335"/>
        <end position="355"/>
    </location>
</feature>
<dbReference type="HOGENOM" id="CLU_001265_0_5_1"/>
<dbReference type="RefSeq" id="XP_013266378.1">
    <property type="nucleotide sequence ID" value="XM_013410924.1"/>
</dbReference>
<feature type="transmembrane region" description="Helical" evidence="7">
    <location>
        <begin position="361"/>
        <end position="383"/>
    </location>
</feature>
<dbReference type="SUPFAM" id="SSF103473">
    <property type="entry name" value="MFS general substrate transporter"/>
    <property type="match status" value="1"/>
</dbReference>
<feature type="transmembrane region" description="Helical" evidence="7">
    <location>
        <begin position="307"/>
        <end position="328"/>
    </location>
</feature>
<evidence type="ECO:0000256" key="4">
    <source>
        <dbReference type="ARBA" id="ARBA00022989"/>
    </source>
</evidence>
<dbReference type="InterPro" id="IPR036259">
    <property type="entry name" value="MFS_trans_sf"/>
</dbReference>
<dbReference type="GO" id="GO:0022857">
    <property type="term" value="F:transmembrane transporter activity"/>
    <property type="evidence" value="ECO:0007669"/>
    <property type="project" value="InterPro"/>
</dbReference>
<name>A0A072PWR2_9EURO</name>
<dbReference type="GeneID" id="25276712"/>
<comment type="subcellular location">
    <subcellularLocation>
        <location evidence="1">Membrane</location>
        <topology evidence="1">Multi-pass membrane protein</topology>
    </subcellularLocation>
</comment>
<dbReference type="GO" id="GO:0016020">
    <property type="term" value="C:membrane"/>
    <property type="evidence" value="ECO:0007669"/>
    <property type="project" value="UniProtKB-SubCell"/>
</dbReference>
<dbReference type="Proteomes" id="UP000027920">
    <property type="component" value="Unassembled WGS sequence"/>
</dbReference>
<feature type="transmembrane region" description="Helical" evidence="7">
    <location>
        <begin position="202"/>
        <end position="222"/>
    </location>
</feature>
<comment type="similarity">
    <text evidence="6">Belongs to the major facilitator superfamily. Allantoate permease family.</text>
</comment>
<evidence type="ECO:0000259" key="8">
    <source>
        <dbReference type="PROSITE" id="PS50850"/>
    </source>
</evidence>
<dbReference type="OrthoDB" id="6730379at2759"/>
<sequence>MDIEKSKLERRGSDVITSIDLESESIVDPALDKALRWQIDLRLIPLLCITYALQSIDKTTLSYAAVFGIRESLELVGTQFSWASSVFYLGYLVWEYPTNLLLQKLPVNTFLSVTVILWGGILMCHAAVHSFAGLMAVRTFLGVFEASMNPATMIIFSMYYTRQEQPLRMGLWIGSAGIGYIIAGISTFGIGHINSSLETWRVMFLIWGAVTVAWGVVLFFTLPGSPATSRFWTPQQRTGVLDRIKDNGTGIEDKNFKFEQFKETMFDLKTWLLFLFAVSSNSPNGGLTAFQGLIIKGLGFSNLRTTLIQMPSGGVQFVFCIVACYVVSQFQNARLVVMLSCLVPFLAGVLGLWLIDSSIPYGRLACLWIAFAYTATWTLSMSVATANTAGHTKKVTTNAVLLIGYCLGNFIGPFFFKTNQAPRYNLGTGMMLFCVGFQVLCISALWLLFIYRNRSKEEPQTDSDRRTARANGFLDVTDRNNPYFKD</sequence>
<dbReference type="InterPro" id="IPR011701">
    <property type="entry name" value="MFS"/>
</dbReference>
<accession>A0A072PWR2</accession>
<dbReference type="EMBL" id="AMGV01000001">
    <property type="protein sequence ID" value="KEF63788.1"/>
    <property type="molecule type" value="Genomic_DNA"/>
</dbReference>
<evidence type="ECO:0000256" key="2">
    <source>
        <dbReference type="ARBA" id="ARBA00022448"/>
    </source>
</evidence>
<dbReference type="FunFam" id="1.20.1250.20:FF:000064">
    <property type="entry name" value="MFS allantoate transporter"/>
    <property type="match status" value="1"/>
</dbReference>
<feature type="transmembrane region" description="Helical" evidence="7">
    <location>
        <begin position="428"/>
        <end position="451"/>
    </location>
</feature>
<evidence type="ECO:0000256" key="1">
    <source>
        <dbReference type="ARBA" id="ARBA00004141"/>
    </source>
</evidence>
<feature type="transmembrane region" description="Helical" evidence="7">
    <location>
        <begin position="106"/>
        <end position="128"/>
    </location>
</feature>
<evidence type="ECO:0000313" key="10">
    <source>
        <dbReference type="Proteomes" id="UP000027920"/>
    </source>
</evidence>
<dbReference type="Gene3D" id="1.20.1250.20">
    <property type="entry name" value="MFS general substrate transporter like domains"/>
    <property type="match status" value="2"/>
</dbReference>
<dbReference type="Pfam" id="PF07690">
    <property type="entry name" value="MFS_1"/>
    <property type="match status" value="1"/>
</dbReference>
<proteinExistence type="inferred from homology"/>